<protein>
    <submittedName>
        <fullName evidence="7">AA_permease domain-containing protein</fullName>
    </submittedName>
</protein>
<accession>A0A0M3IHY3</accession>
<proteinExistence type="predicted"/>
<dbReference type="AlphaFoldDB" id="A0A0M3IHY3"/>
<dbReference type="Proteomes" id="UP000036681">
    <property type="component" value="Unplaced"/>
</dbReference>
<keyword evidence="4 5" id="KW-0472">Membrane</keyword>
<dbReference type="GO" id="GO:1990573">
    <property type="term" value="P:potassium ion import across plasma membrane"/>
    <property type="evidence" value="ECO:0007669"/>
    <property type="project" value="TreeGrafter"/>
</dbReference>
<feature type="transmembrane region" description="Helical" evidence="5">
    <location>
        <begin position="54"/>
        <end position="77"/>
    </location>
</feature>
<dbReference type="GO" id="GO:0006884">
    <property type="term" value="P:cell volume homeostasis"/>
    <property type="evidence" value="ECO:0007669"/>
    <property type="project" value="TreeGrafter"/>
</dbReference>
<evidence type="ECO:0000256" key="2">
    <source>
        <dbReference type="ARBA" id="ARBA00022692"/>
    </source>
</evidence>
<reference evidence="7" key="1">
    <citation type="submission" date="2017-02" db="UniProtKB">
        <authorList>
            <consortium name="WormBaseParasite"/>
        </authorList>
    </citation>
    <scope>IDENTIFICATION</scope>
</reference>
<evidence type="ECO:0000256" key="1">
    <source>
        <dbReference type="ARBA" id="ARBA00004141"/>
    </source>
</evidence>
<comment type="subcellular location">
    <subcellularLocation>
        <location evidence="1">Membrane</location>
        <topology evidence="1">Multi-pass membrane protein</topology>
    </subcellularLocation>
</comment>
<dbReference type="PANTHER" id="PTHR11827:SF103">
    <property type="entry name" value="SODIUM CHLORIDE COTRANSPORTER 69, ISOFORM E"/>
    <property type="match status" value="1"/>
</dbReference>
<dbReference type="InterPro" id="IPR004842">
    <property type="entry name" value="SLC12A_fam"/>
</dbReference>
<evidence type="ECO:0000256" key="3">
    <source>
        <dbReference type="ARBA" id="ARBA00022989"/>
    </source>
</evidence>
<keyword evidence="6" id="KW-1185">Reference proteome</keyword>
<dbReference type="GO" id="GO:0016020">
    <property type="term" value="C:membrane"/>
    <property type="evidence" value="ECO:0007669"/>
    <property type="project" value="UniProtKB-SubCell"/>
</dbReference>
<keyword evidence="2 5" id="KW-0812">Transmembrane</keyword>
<dbReference type="WBParaSite" id="ALUE_0001808901-mRNA-1">
    <property type="protein sequence ID" value="ALUE_0001808901-mRNA-1"/>
    <property type="gene ID" value="ALUE_0001808901"/>
</dbReference>
<name>A0A0M3IHY3_ASCLU</name>
<organism evidence="6 7">
    <name type="scientific">Ascaris lumbricoides</name>
    <name type="common">Giant roundworm</name>
    <dbReference type="NCBI Taxonomy" id="6252"/>
    <lineage>
        <taxon>Eukaryota</taxon>
        <taxon>Metazoa</taxon>
        <taxon>Ecdysozoa</taxon>
        <taxon>Nematoda</taxon>
        <taxon>Chromadorea</taxon>
        <taxon>Rhabditida</taxon>
        <taxon>Spirurina</taxon>
        <taxon>Ascaridomorpha</taxon>
        <taxon>Ascaridoidea</taxon>
        <taxon>Ascarididae</taxon>
        <taxon>Ascaris</taxon>
    </lineage>
</organism>
<dbReference type="GO" id="GO:0055064">
    <property type="term" value="P:chloride ion homeostasis"/>
    <property type="evidence" value="ECO:0007669"/>
    <property type="project" value="TreeGrafter"/>
</dbReference>
<dbReference type="PANTHER" id="PTHR11827">
    <property type="entry name" value="SOLUTE CARRIER FAMILY 12, CATION COTRANSPORTERS"/>
    <property type="match status" value="1"/>
</dbReference>
<dbReference type="GO" id="GO:0055078">
    <property type="term" value="P:sodium ion homeostasis"/>
    <property type="evidence" value="ECO:0007669"/>
    <property type="project" value="TreeGrafter"/>
</dbReference>
<dbReference type="GO" id="GO:0055075">
    <property type="term" value="P:potassium ion homeostasis"/>
    <property type="evidence" value="ECO:0007669"/>
    <property type="project" value="TreeGrafter"/>
</dbReference>
<keyword evidence="3 5" id="KW-1133">Transmembrane helix</keyword>
<dbReference type="GO" id="GO:0008511">
    <property type="term" value="F:sodium:potassium:chloride symporter activity"/>
    <property type="evidence" value="ECO:0007669"/>
    <property type="project" value="TreeGrafter"/>
</dbReference>
<evidence type="ECO:0000313" key="6">
    <source>
        <dbReference type="Proteomes" id="UP000036681"/>
    </source>
</evidence>
<sequence length="165" mass="18764">MCRNGCLNLWYFIKWNNKKRWIILSRFQFHAIYVFAIFSLFLQLDPARDVPLGMFTSIGVCSLFNLIAVFISGATMLRDVSGLSLPVYDNVTHHWTAYPCAANFSCKYGLMNFFQVAELEAAWGPLIIAGIFAMSLSSTMTNLDNGPQIFQVFFLPFLHKNAARN</sequence>
<evidence type="ECO:0000256" key="4">
    <source>
        <dbReference type="ARBA" id="ARBA00023136"/>
    </source>
</evidence>
<evidence type="ECO:0000256" key="5">
    <source>
        <dbReference type="SAM" id="Phobius"/>
    </source>
</evidence>
<feature type="transmembrane region" description="Helical" evidence="5">
    <location>
        <begin position="21"/>
        <end position="42"/>
    </location>
</feature>
<evidence type="ECO:0000313" key="7">
    <source>
        <dbReference type="WBParaSite" id="ALUE_0001808901-mRNA-1"/>
    </source>
</evidence>